<feature type="region of interest" description="Disordered" evidence="1">
    <location>
        <begin position="467"/>
        <end position="497"/>
    </location>
</feature>
<keyword evidence="3" id="KW-1185">Reference proteome</keyword>
<accession>A0A077ZZR5</accession>
<dbReference type="Proteomes" id="UP000039865">
    <property type="component" value="Unassembled WGS sequence"/>
</dbReference>
<dbReference type="AlphaFoldDB" id="A0A077ZZR5"/>
<feature type="compositionally biased region" description="Polar residues" evidence="1">
    <location>
        <begin position="467"/>
        <end position="481"/>
    </location>
</feature>
<proteinExistence type="predicted"/>
<evidence type="ECO:0000256" key="1">
    <source>
        <dbReference type="SAM" id="MobiDB-lite"/>
    </source>
</evidence>
<sequence length="631" mass="73466">MDNLLENYHKLKKGLSLTETLHFVHKQDQLGGTQANISEVIDQIYDEDQTQLNNDLQVITEDISQWVTRQEDPPGELDKIQNEERKTVPAPFDENLRKLRNLCQQHNISSALEGKIKMTEKQILNTYCQNVESAFLNYKENGNIGRTLINMNFKKAPERVSGRNATQIQEQEEQKQFKLMYQEKNPKFVKLVQAIQKKHTIDGKPRKKKNNMTGFSFLDSSYQSQKTGRVAQSLNKNNIPDLIGLKEESSIQEIFDQSLINNDSTVEDLDIPFLKIEDSQQQILEQTSINNSKLTINKTQFESPTKIGLNFAIGNVKSFQKQQKGARDQLISKSHESNLRHMLKYSSAMISTPRNYKRVIASTQKAGDNQKYQNIDTFENISKLQFPQINLETSGSRLLAGKALFASHHSVNENPIYTNKTYFSNLTDSKEHMLKIELQKKMLLNRTNYKQRPRLHTQISKLNFQNIALESPRTNQNSKSNSPDKETQNKKSSSPLCRQRKKLQQELVEFQNVSPQKKNLDRVMMGCREYIHKFMNQTDRGLVHEIDQEIMKQKIRQQKAIEMANNFQYLSDYNAQIIKALYDERKIEIQDECDTQRKVIENFQNRKVNTQYFSMLEKSRKKNNNNRSINI</sequence>
<dbReference type="OrthoDB" id="10688312at2759"/>
<protein>
    <submittedName>
        <fullName evidence="2">Uncharacterized protein</fullName>
    </submittedName>
</protein>
<dbReference type="EMBL" id="CCKQ01004224">
    <property type="protein sequence ID" value="CDW75380.1"/>
    <property type="molecule type" value="Genomic_DNA"/>
</dbReference>
<reference evidence="2 3" key="1">
    <citation type="submission" date="2014-06" db="EMBL/GenBank/DDBJ databases">
        <authorList>
            <person name="Swart Estienne"/>
        </authorList>
    </citation>
    <scope>NUCLEOTIDE SEQUENCE [LARGE SCALE GENOMIC DNA]</scope>
    <source>
        <strain evidence="2 3">130c</strain>
    </source>
</reference>
<name>A0A077ZZR5_STYLE</name>
<organism evidence="2 3">
    <name type="scientific">Stylonychia lemnae</name>
    <name type="common">Ciliate</name>
    <dbReference type="NCBI Taxonomy" id="5949"/>
    <lineage>
        <taxon>Eukaryota</taxon>
        <taxon>Sar</taxon>
        <taxon>Alveolata</taxon>
        <taxon>Ciliophora</taxon>
        <taxon>Intramacronucleata</taxon>
        <taxon>Spirotrichea</taxon>
        <taxon>Stichotrichia</taxon>
        <taxon>Sporadotrichida</taxon>
        <taxon>Oxytrichidae</taxon>
        <taxon>Stylonychinae</taxon>
        <taxon>Stylonychia</taxon>
    </lineage>
</organism>
<gene>
    <name evidence="2" type="primary">Contig1622.g1762</name>
    <name evidence="2" type="ORF">STYLEM_4369</name>
</gene>
<evidence type="ECO:0000313" key="2">
    <source>
        <dbReference type="EMBL" id="CDW75380.1"/>
    </source>
</evidence>
<dbReference type="InParanoid" id="A0A077ZZR5"/>
<evidence type="ECO:0000313" key="3">
    <source>
        <dbReference type="Proteomes" id="UP000039865"/>
    </source>
</evidence>